<evidence type="ECO:0000313" key="3">
    <source>
        <dbReference type="EMBL" id="MBB6111420.1"/>
    </source>
</evidence>
<dbReference type="SUPFAM" id="SSF51735">
    <property type="entry name" value="NAD(P)-binding Rossmann-fold domains"/>
    <property type="match status" value="1"/>
</dbReference>
<evidence type="ECO:0000313" key="4">
    <source>
        <dbReference type="Proteomes" id="UP000541583"/>
    </source>
</evidence>
<evidence type="ECO:0000256" key="2">
    <source>
        <dbReference type="ARBA" id="ARBA00023002"/>
    </source>
</evidence>
<dbReference type="Proteomes" id="UP000541583">
    <property type="component" value="Unassembled WGS sequence"/>
</dbReference>
<keyword evidence="4" id="KW-1185">Reference proteome</keyword>
<evidence type="ECO:0000256" key="1">
    <source>
        <dbReference type="ARBA" id="ARBA00006484"/>
    </source>
</evidence>
<dbReference type="EMBL" id="JACHCB010000012">
    <property type="protein sequence ID" value="MBB6111420.1"/>
    <property type="molecule type" value="Genomic_DNA"/>
</dbReference>
<name>A0ABR6PQY6_9SPHI</name>
<comment type="caution">
    <text evidence="3">The sequence shown here is derived from an EMBL/GenBank/DDBJ whole genome shotgun (WGS) entry which is preliminary data.</text>
</comment>
<keyword evidence="2" id="KW-0560">Oxidoreductase</keyword>
<dbReference type="PANTHER" id="PTHR24320:SF274">
    <property type="entry name" value="CHAIN DEHYDROGENASE, PUTATIVE (AFU_ORTHOLOGUE AFUA_4G00440)-RELATED"/>
    <property type="match status" value="1"/>
</dbReference>
<proteinExistence type="inferred from homology"/>
<reference evidence="3 4" key="1">
    <citation type="submission" date="2020-08" db="EMBL/GenBank/DDBJ databases">
        <title>Genomic Encyclopedia of Type Strains, Phase IV (KMG-V): Genome sequencing to study the core and pangenomes of soil and plant-associated prokaryotes.</title>
        <authorList>
            <person name="Whitman W."/>
        </authorList>
    </citation>
    <scope>NUCLEOTIDE SEQUENCE [LARGE SCALE GENOMIC DNA]</scope>
    <source>
        <strain evidence="3 4">ANJLi2</strain>
    </source>
</reference>
<dbReference type="Gene3D" id="3.40.50.720">
    <property type="entry name" value="NAD(P)-binding Rossmann-like Domain"/>
    <property type="match status" value="1"/>
</dbReference>
<dbReference type="InterPro" id="IPR002347">
    <property type="entry name" value="SDR_fam"/>
</dbReference>
<dbReference type="PANTHER" id="PTHR24320">
    <property type="entry name" value="RETINOL DEHYDROGENASE"/>
    <property type="match status" value="1"/>
</dbReference>
<dbReference type="RefSeq" id="WP_076375826.1">
    <property type="nucleotide sequence ID" value="NZ_FTMG01000012.1"/>
</dbReference>
<organism evidence="3 4">
    <name type="scientific">Mucilaginibacter lappiensis</name>
    <dbReference type="NCBI Taxonomy" id="354630"/>
    <lineage>
        <taxon>Bacteria</taxon>
        <taxon>Pseudomonadati</taxon>
        <taxon>Bacteroidota</taxon>
        <taxon>Sphingobacteriia</taxon>
        <taxon>Sphingobacteriales</taxon>
        <taxon>Sphingobacteriaceae</taxon>
        <taxon>Mucilaginibacter</taxon>
    </lineage>
</organism>
<dbReference type="InterPro" id="IPR036291">
    <property type="entry name" value="NAD(P)-bd_dom_sf"/>
</dbReference>
<accession>A0ABR6PQY6</accession>
<comment type="similarity">
    <text evidence="1">Belongs to the short-chain dehydrogenases/reductases (SDR) family.</text>
</comment>
<gene>
    <name evidence="3" type="ORF">HDF23_004190</name>
</gene>
<protein>
    <submittedName>
        <fullName evidence="3">NAD(P)-dependent dehydrogenase (Short-subunit alcohol dehydrogenase family)</fullName>
    </submittedName>
</protein>
<dbReference type="Pfam" id="PF00106">
    <property type="entry name" value="adh_short"/>
    <property type="match status" value="1"/>
</dbReference>
<dbReference type="PRINTS" id="PR00081">
    <property type="entry name" value="GDHRDH"/>
</dbReference>
<sequence>MSRIFITGSADGLGQMAAQLLVKAGHSVVLHARNEQRAREALAAVHGAETAVSGDLASIKETVALAQKVNNLGLFDAVIHNAAVGYTEPRRIETVDGLSHVFAVNSLAPYILTALIHQPKRLVYLSSGLHRSGDASLKDLTWTDRRWDGFSAYADSKLHNVLLAFAVAREWLSVFSNALEPGWVATKMGGPGAPDSLADAPKTQVWLAISNEPRAMVSGEYFYHLQHRPFLPAAADPEVQEKFMTECARISGVQFPA</sequence>